<feature type="signal peptide" evidence="2">
    <location>
        <begin position="1"/>
        <end position="24"/>
    </location>
</feature>
<dbReference type="Pfam" id="PF10783">
    <property type="entry name" value="DUF2599"/>
    <property type="match status" value="1"/>
</dbReference>
<dbReference type="Proteomes" id="UP000008460">
    <property type="component" value="Chromosome"/>
</dbReference>
<feature type="compositionally biased region" description="Pro residues" evidence="1">
    <location>
        <begin position="38"/>
        <end position="50"/>
    </location>
</feature>
<sequence length="272" mass="27111">MRPARASRAAVVGLTLTLAVGCTADADRPAVPSSEAPPGSPAATPTPAPAPTAGEVTAAHVRAAGVPLTSGDVTLWVLATAPATVAVAPDDDGSARATTTPGTVHVAAADGAGLSALGDGTVLVTVPPRDASAGDAPADGTTGEPPPGAEVAGLSGGRATTVAPDVVRVDAPEGTTLWLATRTVEATAWGDREGGESLAVTPTAWARASGAAAERLTWTQLVALEPRADSPTMRDQLSCHQLGAPDKATWNLEPWRPDVGWLSVVAARCNPE</sequence>
<dbReference type="RefSeq" id="WP_013772328.1">
    <property type="nucleotide sequence ID" value="NC_015514.1"/>
</dbReference>
<dbReference type="PROSITE" id="PS51257">
    <property type="entry name" value="PROKAR_LIPOPROTEIN"/>
    <property type="match status" value="1"/>
</dbReference>
<evidence type="ECO:0000256" key="2">
    <source>
        <dbReference type="SAM" id="SignalP"/>
    </source>
</evidence>
<evidence type="ECO:0000256" key="1">
    <source>
        <dbReference type="SAM" id="MobiDB-lite"/>
    </source>
</evidence>
<feature type="region of interest" description="Disordered" evidence="1">
    <location>
        <begin position="28"/>
        <end position="53"/>
    </location>
</feature>
<evidence type="ECO:0000313" key="3">
    <source>
        <dbReference type="EMBL" id="AEE47304.1"/>
    </source>
</evidence>
<protein>
    <recommendedName>
        <fullName evidence="5">DUF2599 domain-containing protein</fullName>
    </recommendedName>
</protein>
<keyword evidence="4" id="KW-1185">Reference proteome</keyword>
<dbReference type="KEGG" id="cfi:Celf_3190"/>
<evidence type="ECO:0008006" key="5">
    <source>
        <dbReference type="Google" id="ProtNLM"/>
    </source>
</evidence>
<feature type="chain" id="PRO_5038674240" description="DUF2599 domain-containing protein" evidence="2">
    <location>
        <begin position="25"/>
        <end position="272"/>
    </location>
</feature>
<keyword evidence="2" id="KW-0732">Signal</keyword>
<proteinExistence type="predicted"/>
<dbReference type="EMBL" id="CP002666">
    <property type="protein sequence ID" value="AEE47304.1"/>
    <property type="molecule type" value="Genomic_DNA"/>
</dbReference>
<feature type="region of interest" description="Disordered" evidence="1">
    <location>
        <begin position="128"/>
        <end position="156"/>
    </location>
</feature>
<name>F4H0D5_CELFA</name>
<dbReference type="AlphaFoldDB" id="F4H0D5"/>
<dbReference type="InterPro" id="IPR019719">
    <property type="entry name" value="DUF2599"/>
</dbReference>
<evidence type="ECO:0000313" key="4">
    <source>
        <dbReference type="Proteomes" id="UP000008460"/>
    </source>
</evidence>
<dbReference type="HOGENOM" id="CLU_917957_0_0_11"/>
<dbReference type="eggNOG" id="ENOG5033526">
    <property type="taxonomic scope" value="Bacteria"/>
</dbReference>
<gene>
    <name evidence="3" type="ordered locus">Celf_3190</name>
</gene>
<reference evidence="3 4" key="1">
    <citation type="submission" date="2011-04" db="EMBL/GenBank/DDBJ databases">
        <title>Complete sequence of Cellulomonas fimi ATCC 484.</title>
        <authorList>
            <consortium name="US DOE Joint Genome Institute"/>
            <person name="Lucas S."/>
            <person name="Han J."/>
            <person name="Lapidus A."/>
            <person name="Cheng J.-F."/>
            <person name="Goodwin L."/>
            <person name="Pitluck S."/>
            <person name="Peters L."/>
            <person name="Chertkov O."/>
            <person name="Detter J.C."/>
            <person name="Han C."/>
            <person name="Tapia R."/>
            <person name="Land M."/>
            <person name="Hauser L."/>
            <person name="Kyrpides N."/>
            <person name="Ivanova N."/>
            <person name="Ovchinnikova G."/>
            <person name="Pagani I."/>
            <person name="Mead D."/>
            <person name="Brumm P."/>
            <person name="Woyke T."/>
        </authorList>
    </citation>
    <scope>NUCLEOTIDE SEQUENCE [LARGE SCALE GENOMIC DNA]</scope>
    <source>
        <strain evidence="4">ATCC 484 / DSM 20113 / JCM 1341 / NBRC 15513 / NCIMB 8980 / NCTC 7547</strain>
    </source>
</reference>
<dbReference type="STRING" id="590998.Celf_3190"/>
<organism evidence="3 4">
    <name type="scientific">Cellulomonas fimi (strain ATCC 484 / DSM 20113 / JCM 1341 / CCUG 24087 / LMG 16345 / NBRC 15513 / NCIMB 8980 / NCTC 7547 / NRS-133)</name>
    <dbReference type="NCBI Taxonomy" id="590998"/>
    <lineage>
        <taxon>Bacteria</taxon>
        <taxon>Bacillati</taxon>
        <taxon>Actinomycetota</taxon>
        <taxon>Actinomycetes</taxon>
        <taxon>Micrococcales</taxon>
        <taxon>Cellulomonadaceae</taxon>
        <taxon>Cellulomonas</taxon>
    </lineage>
</organism>
<accession>F4H0D5</accession>